<keyword evidence="3 6" id="KW-1133">Transmembrane helix</keyword>
<feature type="transmembrane region" description="Helical" evidence="6">
    <location>
        <begin position="216"/>
        <end position="240"/>
    </location>
</feature>
<evidence type="ECO:0000313" key="8">
    <source>
        <dbReference type="Proteomes" id="UP000001554"/>
    </source>
</evidence>
<evidence type="ECO:0000313" key="9">
    <source>
        <dbReference type="RefSeq" id="XP_035658711.1"/>
    </source>
</evidence>
<evidence type="ECO:0000256" key="5">
    <source>
        <dbReference type="PROSITE-ProRule" id="PRU00205"/>
    </source>
</evidence>
<evidence type="ECO:0000256" key="4">
    <source>
        <dbReference type="ARBA" id="ARBA00023136"/>
    </source>
</evidence>
<keyword evidence="8" id="KW-1185">Reference proteome</keyword>
<dbReference type="PANTHER" id="PTHR13439">
    <property type="entry name" value="CT120 PROTEIN"/>
    <property type="match status" value="1"/>
</dbReference>
<feature type="transmembrane region" description="Helical" evidence="6">
    <location>
        <begin position="184"/>
        <end position="204"/>
    </location>
</feature>
<dbReference type="SMART" id="SM00724">
    <property type="entry name" value="TLC"/>
    <property type="match status" value="1"/>
</dbReference>
<name>A0A9J7HFW3_BRAFL</name>
<dbReference type="PROSITE" id="PS50922">
    <property type="entry name" value="TLC"/>
    <property type="match status" value="1"/>
</dbReference>
<dbReference type="InterPro" id="IPR006634">
    <property type="entry name" value="TLC-dom"/>
</dbReference>
<dbReference type="RefSeq" id="XP_035658711.1">
    <property type="nucleotide sequence ID" value="XM_035802818.1"/>
</dbReference>
<evidence type="ECO:0000256" key="6">
    <source>
        <dbReference type="SAM" id="Phobius"/>
    </source>
</evidence>
<sequence length="259" mass="29518">MSDISHYMAVALCSFLAYPVVYGTVAPYMLKLLVFQRYATLDKAKQKYVHMITTSLIYTAVASPCALYVHHFDQELARATENNVLRYDCPAVRYILALVLGYTTGESVVTLIDVGCSDISMFGFLAHHVVTGYTALVTCVYPCLPAYANIGPVTEFSTIWLNIRILLKELDIPQSSTVNKVNNLAFFLSFSYVRVWLLIFYEYIPITPLLLTKEFYLLEWPVVVTFLCGSQFFLVINLYWYGLMCMRFPRVILGYGKND</sequence>
<feature type="transmembrane region" description="Helical" evidence="6">
    <location>
        <begin position="48"/>
        <end position="69"/>
    </location>
</feature>
<dbReference type="AlphaFoldDB" id="A0A9J7HFW3"/>
<protein>
    <submittedName>
        <fullName evidence="9">TLC domain-containing protein 4-B-like</fullName>
    </submittedName>
</protein>
<feature type="transmembrane region" description="Helical" evidence="6">
    <location>
        <begin position="7"/>
        <end position="28"/>
    </location>
</feature>
<dbReference type="GeneID" id="118403937"/>
<dbReference type="OrthoDB" id="10266980at2759"/>
<keyword evidence="2 5" id="KW-0812">Transmembrane</keyword>
<accession>A0A9J7HFW3</accession>
<evidence type="ECO:0000256" key="1">
    <source>
        <dbReference type="ARBA" id="ARBA00004141"/>
    </source>
</evidence>
<dbReference type="Proteomes" id="UP000001554">
    <property type="component" value="Chromosome 16"/>
</dbReference>
<evidence type="ECO:0000256" key="3">
    <source>
        <dbReference type="ARBA" id="ARBA00022989"/>
    </source>
</evidence>
<dbReference type="InterPro" id="IPR050846">
    <property type="entry name" value="TLCD"/>
</dbReference>
<reference evidence="9" key="2">
    <citation type="submission" date="2025-08" db="UniProtKB">
        <authorList>
            <consortium name="RefSeq"/>
        </authorList>
    </citation>
    <scope>IDENTIFICATION</scope>
    <source>
        <strain evidence="9">S238N-H82</strain>
        <tissue evidence="9">Testes</tissue>
    </source>
</reference>
<comment type="subcellular location">
    <subcellularLocation>
        <location evidence="1">Membrane</location>
        <topology evidence="1">Multi-pass membrane protein</topology>
    </subcellularLocation>
</comment>
<organism evidence="8 9">
    <name type="scientific">Branchiostoma floridae</name>
    <name type="common">Florida lancelet</name>
    <name type="synonym">Amphioxus</name>
    <dbReference type="NCBI Taxonomy" id="7739"/>
    <lineage>
        <taxon>Eukaryota</taxon>
        <taxon>Metazoa</taxon>
        <taxon>Chordata</taxon>
        <taxon>Cephalochordata</taxon>
        <taxon>Leptocardii</taxon>
        <taxon>Amphioxiformes</taxon>
        <taxon>Branchiostomatidae</taxon>
        <taxon>Branchiostoma</taxon>
    </lineage>
</organism>
<evidence type="ECO:0000256" key="2">
    <source>
        <dbReference type="ARBA" id="ARBA00022692"/>
    </source>
</evidence>
<reference evidence="8" key="1">
    <citation type="journal article" date="2020" name="Nat. Ecol. Evol.">
        <title>Deeply conserved synteny resolves early events in vertebrate evolution.</title>
        <authorList>
            <person name="Simakov O."/>
            <person name="Marletaz F."/>
            <person name="Yue J.X."/>
            <person name="O'Connell B."/>
            <person name="Jenkins J."/>
            <person name="Brandt A."/>
            <person name="Calef R."/>
            <person name="Tung C.H."/>
            <person name="Huang T.K."/>
            <person name="Schmutz J."/>
            <person name="Satoh N."/>
            <person name="Yu J.K."/>
            <person name="Putnam N.H."/>
            <person name="Green R.E."/>
            <person name="Rokhsar D.S."/>
        </authorList>
    </citation>
    <scope>NUCLEOTIDE SEQUENCE [LARGE SCALE GENOMIC DNA]</scope>
    <source>
        <strain evidence="8">S238N-H82</strain>
    </source>
</reference>
<dbReference type="PANTHER" id="PTHR13439:SF0">
    <property type="entry name" value="TOPOISOMERASE I DAMAGE AFFECTED PROTEIN 4"/>
    <property type="match status" value="1"/>
</dbReference>
<evidence type="ECO:0000259" key="7">
    <source>
        <dbReference type="PROSITE" id="PS50922"/>
    </source>
</evidence>
<dbReference type="Pfam" id="PF03798">
    <property type="entry name" value="TRAM_LAG1_CLN8"/>
    <property type="match status" value="1"/>
</dbReference>
<keyword evidence="4 5" id="KW-0472">Membrane</keyword>
<dbReference type="KEGG" id="bfo:118403937"/>
<feature type="domain" description="TLC" evidence="7">
    <location>
        <begin position="44"/>
        <end position="253"/>
    </location>
</feature>
<gene>
    <name evidence="9" type="primary">LOC118403937</name>
</gene>
<dbReference type="GO" id="GO:0016020">
    <property type="term" value="C:membrane"/>
    <property type="evidence" value="ECO:0007669"/>
    <property type="project" value="UniProtKB-SubCell"/>
</dbReference>
<proteinExistence type="predicted"/>